<dbReference type="AlphaFoldDB" id="A0A9P6GWA9"/>
<dbReference type="EMBL" id="SBJO01000518">
    <property type="protein sequence ID" value="KAF9760796.1"/>
    <property type="molecule type" value="Genomic_DNA"/>
</dbReference>
<proteinExistence type="predicted"/>
<evidence type="ECO:0000256" key="2">
    <source>
        <dbReference type="ARBA" id="ARBA00022771"/>
    </source>
</evidence>
<reference evidence="5 6" key="1">
    <citation type="journal article" date="2020" name="Genome Biol. Evol.">
        <title>Comparative genomics of strictly vertically transmitted, feminizing microsporidia endosymbionts of amphipod crustaceans.</title>
        <authorList>
            <person name="Cormier A."/>
            <person name="Chebbi M.A."/>
            <person name="Giraud I."/>
            <person name="Wattier R."/>
            <person name="Teixeira M."/>
            <person name="Gilbert C."/>
            <person name="Rigaud T."/>
            <person name="Cordaux R."/>
        </authorList>
    </citation>
    <scope>NUCLEOTIDE SEQUENCE [LARGE SCALE GENOMIC DNA]</scope>
    <source>
        <strain evidence="5 6">Ou3-Ou53</strain>
    </source>
</reference>
<protein>
    <recommendedName>
        <fullName evidence="4">FLYWCH-type domain-containing protein</fullName>
    </recommendedName>
</protein>
<evidence type="ECO:0000256" key="1">
    <source>
        <dbReference type="ARBA" id="ARBA00022723"/>
    </source>
</evidence>
<accession>A0A9P6GWA9</accession>
<comment type="caution">
    <text evidence="5">The sequence shown here is derived from an EMBL/GenBank/DDBJ whole genome shotgun (WGS) entry which is preliminary data.</text>
</comment>
<dbReference type="Pfam" id="PF04500">
    <property type="entry name" value="FLYWCH"/>
    <property type="match status" value="1"/>
</dbReference>
<dbReference type="Gene3D" id="2.20.25.240">
    <property type="match status" value="1"/>
</dbReference>
<name>A0A9P6GWA9_9MICR</name>
<keyword evidence="6" id="KW-1185">Reference proteome</keyword>
<organism evidence="5 6">
    <name type="scientific">Nosema granulosis</name>
    <dbReference type="NCBI Taxonomy" id="83296"/>
    <lineage>
        <taxon>Eukaryota</taxon>
        <taxon>Fungi</taxon>
        <taxon>Fungi incertae sedis</taxon>
        <taxon>Microsporidia</taxon>
        <taxon>Nosematidae</taxon>
        <taxon>Nosema</taxon>
    </lineage>
</organism>
<feature type="domain" description="FLYWCH-type" evidence="4">
    <location>
        <begin position="17"/>
        <end position="75"/>
    </location>
</feature>
<keyword evidence="3" id="KW-0862">Zinc</keyword>
<dbReference type="OrthoDB" id="10039770at2759"/>
<evidence type="ECO:0000313" key="6">
    <source>
        <dbReference type="Proteomes" id="UP000740883"/>
    </source>
</evidence>
<keyword evidence="2" id="KW-0863">Zinc-finger</keyword>
<evidence type="ECO:0000259" key="4">
    <source>
        <dbReference type="Pfam" id="PF04500"/>
    </source>
</evidence>
<dbReference type="Proteomes" id="UP000740883">
    <property type="component" value="Unassembled WGS sequence"/>
</dbReference>
<evidence type="ECO:0000313" key="5">
    <source>
        <dbReference type="EMBL" id="KAF9760796.1"/>
    </source>
</evidence>
<dbReference type="GO" id="GO:0008270">
    <property type="term" value="F:zinc ion binding"/>
    <property type="evidence" value="ECO:0007669"/>
    <property type="project" value="UniProtKB-KW"/>
</dbReference>
<gene>
    <name evidence="5" type="ORF">NGRA_3019</name>
</gene>
<sequence length="139" mass="15948">MTTATNSCDKENINLTFIKSNKNQMLLVLNNYLYKCNKKTAKKKYWICTSKGCKIYVHTDSNDVYLCGGTDPHDHESNPEMIAVKDVRHKIKHRALNEVTPISMIYEQELSKTSISSTTMAIIPTCQEIGMLYSLRVYF</sequence>
<keyword evidence="1" id="KW-0479">Metal-binding</keyword>
<evidence type="ECO:0000256" key="3">
    <source>
        <dbReference type="ARBA" id="ARBA00022833"/>
    </source>
</evidence>
<dbReference type="InterPro" id="IPR007588">
    <property type="entry name" value="Znf_FLYWCH"/>
</dbReference>